<dbReference type="RefSeq" id="WP_345255169.1">
    <property type="nucleotide sequence ID" value="NZ_BAABGY010000007.1"/>
</dbReference>
<organism evidence="1 2">
    <name type="scientific">Flaviaesturariibacter amylovorans</name>
    <dbReference type="NCBI Taxonomy" id="1084520"/>
    <lineage>
        <taxon>Bacteria</taxon>
        <taxon>Pseudomonadati</taxon>
        <taxon>Bacteroidota</taxon>
        <taxon>Chitinophagia</taxon>
        <taxon>Chitinophagales</taxon>
        <taxon>Chitinophagaceae</taxon>
        <taxon>Flaviaestuariibacter</taxon>
    </lineage>
</organism>
<keyword evidence="2" id="KW-1185">Reference proteome</keyword>
<dbReference type="Proteomes" id="UP001501725">
    <property type="component" value="Unassembled WGS sequence"/>
</dbReference>
<name>A0ABP8GPH1_9BACT</name>
<protein>
    <submittedName>
        <fullName evidence="1">Uncharacterized protein</fullName>
    </submittedName>
</protein>
<comment type="caution">
    <text evidence="1">The sequence shown here is derived from an EMBL/GenBank/DDBJ whole genome shotgun (WGS) entry which is preliminary data.</text>
</comment>
<evidence type="ECO:0000313" key="2">
    <source>
        <dbReference type="Proteomes" id="UP001501725"/>
    </source>
</evidence>
<sequence length="136" mass="15172">MQQTGTEYYYAVSFFMTTFKKEQPSFSHTEEFKAESGETLLDLHNKALAYYKKTVETLEQRGGYHNLPFVAASDFTPGEGAAHSVTLSLIEVAPDGEEYAHPIVGEDEEVTTESREIQAMVFRDLNLSSVTYEAGA</sequence>
<gene>
    <name evidence="1" type="ORF">GCM10023184_17660</name>
</gene>
<dbReference type="EMBL" id="BAABGY010000007">
    <property type="protein sequence ID" value="GAA4328033.1"/>
    <property type="molecule type" value="Genomic_DNA"/>
</dbReference>
<proteinExistence type="predicted"/>
<reference evidence="2" key="1">
    <citation type="journal article" date="2019" name="Int. J. Syst. Evol. Microbiol.">
        <title>The Global Catalogue of Microorganisms (GCM) 10K type strain sequencing project: providing services to taxonomists for standard genome sequencing and annotation.</title>
        <authorList>
            <consortium name="The Broad Institute Genomics Platform"/>
            <consortium name="The Broad Institute Genome Sequencing Center for Infectious Disease"/>
            <person name="Wu L."/>
            <person name="Ma J."/>
        </authorList>
    </citation>
    <scope>NUCLEOTIDE SEQUENCE [LARGE SCALE GENOMIC DNA]</scope>
    <source>
        <strain evidence="2">JCM 17919</strain>
    </source>
</reference>
<accession>A0ABP8GPH1</accession>
<evidence type="ECO:0000313" key="1">
    <source>
        <dbReference type="EMBL" id="GAA4328033.1"/>
    </source>
</evidence>